<proteinExistence type="predicted"/>
<dbReference type="EMBL" id="CCKQ01006476">
    <property type="protein sequence ID" value="CDW77787.1"/>
    <property type="molecule type" value="Genomic_DNA"/>
</dbReference>
<name>A0A078A881_STYLE</name>
<dbReference type="PANTHER" id="PTHR46069">
    <property type="entry name" value="TUBULIN TYROSINE LIGASE"/>
    <property type="match status" value="1"/>
</dbReference>
<dbReference type="InParanoid" id="A0A078A881"/>
<dbReference type="PANTHER" id="PTHR46069:SF1">
    <property type="entry name" value="CHROMOSOME UNDETERMINED SCAFFOLD_125, WHOLE GENOME SHOTGUN SEQUENCE"/>
    <property type="match status" value="1"/>
</dbReference>
<dbReference type="Gene3D" id="3.30.470.20">
    <property type="entry name" value="ATP-grasp fold, B domain"/>
    <property type="match status" value="1"/>
</dbReference>
<evidence type="ECO:0000313" key="2">
    <source>
        <dbReference type="Proteomes" id="UP000039865"/>
    </source>
</evidence>
<accession>A0A078A881</accession>
<gene>
    <name evidence="1" type="primary">Contig16449.g17515</name>
    <name evidence="1" type="ORF">STYLEM_6753</name>
</gene>
<dbReference type="AlphaFoldDB" id="A0A078A881"/>
<dbReference type="OrthoDB" id="202825at2759"/>
<protein>
    <submittedName>
        <fullName evidence="1">Tubulin-tyrosine ligase family protein</fullName>
    </submittedName>
</protein>
<reference evidence="1 2" key="1">
    <citation type="submission" date="2014-06" db="EMBL/GenBank/DDBJ databases">
        <authorList>
            <person name="Swart Estienne"/>
        </authorList>
    </citation>
    <scope>NUCLEOTIDE SEQUENCE [LARGE SCALE GENOMIC DNA]</scope>
    <source>
        <strain evidence="1 2">130c</strain>
    </source>
</reference>
<dbReference type="Pfam" id="PF03133">
    <property type="entry name" value="TTL"/>
    <property type="match status" value="2"/>
</dbReference>
<keyword evidence="2" id="KW-1185">Reference proteome</keyword>
<dbReference type="GO" id="GO:0016874">
    <property type="term" value="F:ligase activity"/>
    <property type="evidence" value="ECO:0007669"/>
    <property type="project" value="UniProtKB-KW"/>
</dbReference>
<organism evidence="1 2">
    <name type="scientific">Stylonychia lemnae</name>
    <name type="common">Ciliate</name>
    <dbReference type="NCBI Taxonomy" id="5949"/>
    <lineage>
        <taxon>Eukaryota</taxon>
        <taxon>Sar</taxon>
        <taxon>Alveolata</taxon>
        <taxon>Ciliophora</taxon>
        <taxon>Intramacronucleata</taxon>
        <taxon>Spirotrichea</taxon>
        <taxon>Stichotrichia</taxon>
        <taxon>Sporadotrichida</taxon>
        <taxon>Oxytrichidae</taxon>
        <taxon>Stylonychinae</taxon>
        <taxon>Stylonychia</taxon>
    </lineage>
</organism>
<dbReference type="SUPFAM" id="SSF56059">
    <property type="entry name" value="Glutathione synthetase ATP-binding domain-like"/>
    <property type="match status" value="1"/>
</dbReference>
<evidence type="ECO:0000313" key="1">
    <source>
        <dbReference type="EMBL" id="CDW77787.1"/>
    </source>
</evidence>
<dbReference type="Proteomes" id="UP000039865">
    <property type="component" value="Unassembled WGS sequence"/>
</dbReference>
<keyword evidence="1" id="KW-0436">Ligase</keyword>
<sequence length="426" mass="50398">MPGNNSQLVRKVILATERSQYWQEHPNITQGHFQFRWAPRDIMKFIKSMSSLKIWKITQRQTWKNQCTAQNSSIYNGGIQDKFDSEITDPIQLASYQNRIQQNLVTFISKTKDVYKQGTYFNFQSLDSYSSNHQLHKDQNCHKNLIIFCHYVILKAKMYGFLSQQVQIEEKEFIGPLLKHNSFIIQKYIEDPFLINKRKFDIRVWVLITQEQEVYFFRRYITDNKLECDFDQDILPKMKYYAALSIESAKRKLNSSKRRQCFEIFGYDYIIDKDFNVWLIEANTNPCIEESSSILKVLIPRMLNDALKLTIDQVFPTLNKNLDDQVTSNGLELRTESLKQKIVHQSIDMNNLGHIDGINNYDIKNLIQSKKQLKKQQVSNGQIDINRKFETFSVPGYPDQINMWQISMHKTSFIQGEDIFNKVDWQ</sequence>
<dbReference type="InterPro" id="IPR004344">
    <property type="entry name" value="TTL/TTLL_fam"/>
</dbReference>